<sequence>MGSPESSKMAILPDWYNVLNYEPTNTLQQILPILYDDLPTPAINISQSQDLWIDHGSLRVLTPPSHPGQAPNENFVDVSMGAAFIESH</sequence>
<dbReference type="Proteomes" id="UP000233469">
    <property type="component" value="Unassembled WGS sequence"/>
</dbReference>
<dbReference type="VEuPathDB" id="FungiDB:FUN_004157"/>
<proteinExistence type="predicted"/>
<evidence type="ECO:0000313" key="1">
    <source>
        <dbReference type="EMBL" id="PKK41125.1"/>
    </source>
</evidence>
<accession>A0A2N1KVG4</accession>
<feature type="non-terminal residue" evidence="1">
    <location>
        <position position="88"/>
    </location>
</feature>
<reference evidence="1 2" key="1">
    <citation type="submission" date="2016-04" db="EMBL/GenBank/DDBJ databases">
        <title>Genome analyses suggest a sexual origin of heterokaryosis in a supposedly ancient asexual fungus.</title>
        <authorList>
            <person name="Ropars J."/>
            <person name="Sedzielewska K."/>
            <person name="Noel J."/>
            <person name="Charron P."/>
            <person name="Farinelli L."/>
            <person name="Marton T."/>
            <person name="Kruger M."/>
            <person name="Pelin A."/>
            <person name="Brachmann A."/>
            <person name="Corradi N."/>
        </authorList>
    </citation>
    <scope>NUCLEOTIDE SEQUENCE [LARGE SCALE GENOMIC DNA]</scope>
    <source>
        <strain evidence="1 2">C2</strain>
    </source>
</reference>
<gene>
    <name evidence="1" type="ORF">RhiirC2_805026</name>
</gene>
<name>A0A2N1KVG4_9GLOM</name>
<comment type="caution">
    <text evidence="1">The sequence shown here is derived from an EMBL/GenBank/DDBJ whole genome shotgun (WGS) entry which is preliminary data.</text>
</comment>
<organism evidence="1 2">
    <name type="scientific">Rhizophagus irregularis</name>
    <dbReference type="NCBI Taxonomy" id="588596"/>
    <lineage>
        <taxon>Eukaryota</taxon>
        <taxon>Fungi</taxon>
        <taxon>Fungi incertae sedis</taxon>
        <taxon>Mucoromycota</taxon>
        <taxon>Glomeromycotina</taxon>
        <taxon>Glomeromycetes</taxon>
        <taxon>Glomerales</taxon>
        <taxon>Glomeraceae</taxon>
        <taxon>Rhizophagus</taxon>
    </lineage>
</organism>
<dbReference type="AlphaFoldDB" id="A0A2N1KVG4"/>
<reference evidence="1 2" key="2">
    <citation type="submission" date="2017-10" db="EMBL/GenBank/DDBJ databases">
        <title>Extensive intraspecific genome diversity in a model arbuscular mycorrhizal fungus.</title>
        <authorList>
            <person name="Chen E.C.H."/>
            <person name="Morin E."/>
            <person name="Baudet D."/>
            <person name="Noel J."/>
            <person name="Ndikumana S."/>
            <person name="Charron P."/>
            <person name="St-Onge C."/>
            <person name="Giorgi J."/>
            <person name="Grigoriev I.V."/>
            <person name="Roux C."/>
            <person name="Martin F.M."/>
            <person name="Corradi N."/>
        </authorList>
    </citation>
    <scope>NUCLEOTIDE SEQUENCE [LARGE SCALE GENOMIC DNA]</scope>
    <source>
        <strain evidence="1 2">C2</strain>
    </source>
</reference>
<protein>
    <submittedName>
        <fullName evidence="1">Uncharacterized protein</fullName>
    </submittedName>
</protein>
<evidence type="ECO:0000313" key="2">
    <source>
        <dbReference type="Proteomes" id="UP000233469"/>
    </source>
</evidence>
<dbReference type="EMBL" id="LLXL01010030">
    <property type="protein sequence ID" value="PKK41125.1"/>
    <property type="molecule type" value="Genomic_DNA"/>
</dbReference>